<gene>
    <name evidence="2" type="ORF">BV898_12709</name>
</gene>
<reference evidence="3" key="1">
    <citation type="submission" date="2017-01" db="EMBL/GenBank/DDBJ databases">
        <title>Comparative genomics of anhydrobiosis in the tardigrade Hypsibius dujardini.</title>
        <authorList>
            <person name="Yoshida Y."/>
            <person name="Koutsovoulos G."/>
            <person name="Laetsch D."/>
            <person name="Stevens L."/>
            <person name="Kumar S."/>
            <person name="Horikawa D."/>
            <person name="Ishino K."/>
            <person name="Komine S."/>
            <person name="Tomita M."/>
            <person name="Blaxter M."/>
            <person name="Arakawa K."/>
        </authorList>
    </citation>
    <scope>NUCLEOTIDE SEQUENCE [LARGE SCALE GENOMIC DNA]</scope>
    <source>
        <strain evidence="3">Z151</strain>
    </source>
</reference>
<feature type="compositionally biased region" description="Polar residues" evidence="1">
    <location>
        <begin position="9"/>
        <end position="29"/>
    </location>
</feature>
<dbReference type="Proteomes" id="UP000192578">
    <property type="component" value="Unassembled WGS sequence"/>
</dbReference>
<evidence type="ECO:0000313" key="3">
    <source>
        <dbReference type="Proteomes" id="UP000192578"/>
    </source>
</evidence>
<dbReference type="EMBL" id="MTYJ01000131">
    <property type="protein sequence ID" value="OQV13052.1"/>
    <property type="molecule type" value="Genomic_DNA"/>
</dbReference>
<organism evidence="2 3">
    <name type="scientific">Hypsibius exemplaris</name>
    <name type="common">Freshwater tardigrade</name>
    <dbReference type="NCBI Taxonomy" id="2072580"/>
    <lineage>
        <taxon>Eukaryota</taxon>
        <taxon>Metazoa</taxon>
        <taxon>Ecdysozoa</taxon>
        <taxon>Tardigrada</taxon>
        <taxon>Eutardigrada</taxon>
        <taxon>Parachela</taxon>
        <taxon>Hypsibioidea</taxon>
        <taxon>Hypsibiidae</taxon>
        <taxon>Hypsibius</taxon>
    </lineage>
</organism>
<name>A0A1W0WD07_HYPEX</name>
<proteinExistence type="predicted"/>
<sequence length="98" mass="10947">MSPKVVGMQGTNGDWDTNSCLTGTMQTQRRPTRGAAAAQHHLMTLPVIQRPIRRPMGLADPVMAPQMNMLHTMEKCMHQVSLARCLRSNSYDLKQEIA</sequence>
<accession>A0A1W0WD07</accession>
<evidence type="ECO:0000256" key="1">
    <source>
        <dbReference type="SAM" id="MobiDB-lite"/>
    </source>
</evidence>
<feature type="region of interest" description="Disordered" evidence="1">
    <location>
        <begin position="1"/>
        <end position="36"/>
    </location>
</feature>
<protein>
    <submittedName>
        <fullName evidence="2">Uncharacterized protein</fullName>
    </submittedName>
</protein>
<dbReference type="AlphaFoldDB" id="A0A1W0WD07"/>
<comment type="caution">
    <text evidence="2">The sequence shown here is derived from an EMBL/GenBank/DDBJ whole genome shotgun (WGS) entry which is preliminary data.</text>
</comment>
<keyword evidence="3" id="KW-1185">Reference proteome</keyword>
<evidence type="ECO:0000313" key="2">
    <source>
        <dbReference type="EMBL" id="OQV13052.1"/>
    </source>
</evidence>